<gene>
    <name evidence="1" type="ORF">EMWEY_00013150</name>
</gene>
<dbReference type="GeneID" id="25335301"/>
<sequence length="111" mass="12606">MQQIFMDFWTQYRLRPSRDGSLTLICSATFACSYQMCVPFQKMSLCNRLYALGLHWGTPTVGAIANQFTELRFVECLERMDAVEGGGSQGMALTMVFYVAVEYFVGLRSNM</sequence>
<accession>U6M4K0</accession>
<reference evidence="1" key="1">
    <citation type="submission" date="2013-10" db="EMBL/GenBank/DDBJ databases">
        <title>Genomic analysis of the causative agents of coccidiosis in chickens.</title>
        <authorList>
            <person name="Reid A.J."/>
            <person name="Blake D."/>
            <person name="Billington K."/>
            <person name="Browne H."/>
            <person name="Dunn M."/>
            <person name="Hung S."/>
            <person name="Kawahara F."/>
            <person name="Miranda-Saavedra D."/>
            <person name="Mourier T."/>
            <person name="Nagra H."/>
            <person name="Otto T.D."/>
            <person name="Rawlings N."/>
            <person name="Sanchez A."/>
            <person name="Sanders M."/>
            <person name="Subramaniam C."/>
            <person name="Tay Y."/>
            <person name="Dear P."/>
            <person name="Doerig C."/>
            <person name="Gruber A."/>
            <person name="Parkinson J."/>
            <person name="Shirley M."/>
            <person name="Wan K.L."/>
            <person name="Berriman M."/>
            <person name="Tomley F."/>
            <person name="Pain A."/>
        </authorList>
    </citation>
    <scope>NUCLEOTIDE SEQUENCE [LARGE SCALE GENOMIC DNA]</scope>
    <source>
        <strain evidence="1">Weybridge</strain>
    </source>
</reference>
<evidence type="ECO:0000313" key="1">
    <source>
        <dbReference type="EMBL" id="CDJ58003.1"/>
    </source>
</evidence>
<dbReference type="EMBL" id="HG719439">
    <property type="protein sequence ID" value="CDJ58003.1"/>
    <property type="molecule type" value="Genomic_DNA"/>
</dbReference>
<protein>
    <submittedName>
        <fullName evidence="1">Uncharacterized protein</fullName>
    </submittedName>
</protein>
<evidence type="ECO:0000313" key="2">
    <source>
        <dbReference type="Proteomes" id="UP000030763"/>
    </source>
</evidence>
<proteinExistence type="predicted"/>
<dbReference type="Proteomes" id="UP000030763">
    <property type="component" value="Unassembled WGS sequence"/>
</dbReference>
<dbReference type="VEuPathDB" id="ToxoDB:EMWEY_00013150"/>
<organism evidence="1 2">
    <name type="scientific">Eimeria maxima</name>
    <name type="common">Coccidian parasite</name>
    <dbReference type="NCBI Taxonomy" id="5804"/>
    <lineage>
        <taxon>Eukaryota</taxon>
        <taxon>Sar</taxon>
        <taxon>Alveolata</taxon>
        <taxon>Apicomplexa</taxon>
        <taxon>Conoidasida</taxon>
        <taxon>Coccidia</taxon>
        <taxon>Eucoccidiorida</taxon>
        <taxon>Eimeriorina</taxon>
        <taxon>Eimeriidae</taxon>
        <taxon>Eimeria</taxon>
    </lineage>
</organism>
<reference evidence="1" key="2">
    <citation type="submission" date="2013-10" db="EMBL/GenBank/DDBJ databases">
        <authorList>
            <person name="Aslett M."/>
        </authorList>
    </citation>
    <scope>NUCLEOTIDE SEQUENCE [LARGE SCALE GENOMIC DNA]</scope>
    <source>
        <strain evidence="1">Weybridge</strain>
    </source>
</reference>
<name>U6M4K0_EIMMA</name>
<dbReference type="RefSeq" id="XP_013334651.1">
    <property type="nucleotide sequence ID" value="XM_013479197.1"/>
</dbReference>
<keyword evidence="2" id="KW-1185">Reference proteome</keyword>
<dbReference type="AlphaFoldDB" id="U6M4K0"/>